<dbReference type="AlphaFoldDB" id="A0A1G6TGE4"/>
<evidence type="ECO:0000313" key="2">
    <source>
        <dbReference type="Proteomes" id="UP000199494"/>
    </source>
</evidence>
<gene>
    <name evidence="1" type="ORF">SAMN05421630_10791</name>
</gene>
<dbReference type="STRING" id="530584.SAMN05421630_10791"/>
<name>A0A1G6TGE4_9PSEU</name>
<protein>
    <submittedName>
        <fullName evidence="1">Uncharacterized protein</fullName>
    </submittedName>
</protein>
<evidence type="ECO:0000313" key="1">
    <source>
        <dbReference type="EMBL" id="SDD27586.1"/>
    </source>
</evidence>
<proteinExistence type="predicted"/>
<accession>A0A1G6TGE4</accession>
<organism evidence="1 2">
    <name type="scientific">Prauserella marina</name>
    <dbReference type="NCBI Taxonomy" id="530584"/>
    <lineage>
        <taxon>Bacteria</taxon>
        <taxon>Bacillati</taxon>
        <taxon>Actinomycetota</taxon>
        <taxon>Actinomycetes</taxon>
        <taxon>Pseudonocardiales</taxon>
        <taxon>Pseudonocardiaceae</taxon>
        <taxon>Prauserella</taxon>
    </lineage>
</organism>
<sequence>MLGIVTLGLVSGCAGEDLARSNYQRTTITAEPGSSPGEVPTGEITDPAVAASALRTVDPCGLLTEDTLGDVGSTTEDPYASDWGECRASNIKDAGGKTVGISLNLGDSLVTTDNATGGIEGLPLIEDPLDEETCFVTAVTSRGPAAGIATQVTYPGGNACNAGYTVLQKVIQAVRADPPQYEQRAGTALAVDPCASVEESAVSKVLGDGALRSPSGLHACRYQGDSRGPSVSVRMRLGYPPDNKEGTPVDLGRGVKATQQASDSGNSSCKVEWQHLGVSDDEGEIISVSYDDYSDAADVKKSCEGALAMAKGVVPKLPST</sequence>
<dbReference type="Proteomes" id="UP000199494">
    <property type="component" value="Unassembled WGS sequence"/>
</dbReference>
<reference evidence="1 2" key="1">
    <citation type="submission" date="2016-10" db="EMBL/GenBank/DDBJ databases">
        <authorList>
            <person name="de Groot N.N."/>
        </authorList>
    </citation>
    <scope>NUCLEOTIDE SEQUENCE [LARGE SCALE GENOMIC DNA]</scope>
    <source>
        <strain evidence="1 2">CGMCC 4.5506</strain>
    </source>
</reference>
<dbReference type="EMBL" id="FMZE01000007">
    <property type="protein sequence ID" value="SDD27586.1"/>
    <property type="molecule type" value="Genomic_DNA"/>
</dbReference>
<keyword evidence="2" id="KW-1185">Reference proteome</keyword>